<evidence type="ECO:0000313" key="1">
    <source>
        <dbReference type="EMBL" id="MCI27663.1"/>
    </source>
</evidence>
<dbReference type="AlphaFoldDB" id="A0A392QTG0"/>
<comment type="caution">
    <text evidence="1">The sequence shown here is derived from an EMBL/GenBank/DDBJ whole genome shotgun (WGS) entry which is preliminary data.</text>
</comment>
<proteinExistence type="predicted"/>
<evidence type="ECO:0000313" key="2">
    <source>
        <dbReference type="Proteomes" id="UP000265520"/>
    </source>
</evidence>
<protein>
    <submittedName>
        <fullName evidence="1">Uncharacterized protein</fullName>
    </submittedName>
</protein>
<dbReference type="EMBL" id="LXQA010160703">
    <property type="protein sequence ID" value="MCI27663.1"/>
    <property type="molecule type" value="Genomic_DNA"/>
</dbReference>
<name>A0A392QTG0_9FABA</name>
<sequence length="129" mass="14319">TATSKLNPASKVETTGCATISKSRKPLKKLDFRKLRRSGRTYYFGPQPKLGTPGTLRDNPILIDEVAEDIGEIHNDEVEERDAEIQIDEVAEGDGEIQMEDVEEPAADLTPEINDPRIGKCLSILRNLD</sequence>
<feature type="non-terminal residue" evidence="1">
    <location>
        <position position="1"/>
    </location>
</feature>
<dbReference type="Proteomes" id="UP000265520">
    <property type="component" value="Unassembled WGS sequence"/>
</dbReference>
<keyword evidence="2" id="KW-1185">Reference proteome</keyword>
<accession>A0A392QTG0</accession>
<reference evidence="1 2" key="1">
    <citation type="journal article" date="2018" name="Front. Plant Sci.">
        <title>Red Clover (Trifolium pratense) and Zigzag Clover (T. medium) - A Picture of Genomic Similarities and Differences.</title>
        <authorList>
            <person name="Dluhosova J."/>
            <person name="Istvanek J."/>
            <person name="Nedelnik J."/>
            <person name="Repkova J."/>
        </authorList>
    </citation>
    <scope>NUCLEOTIDE SEQUENCE [LARGE SCALE GENOMIC DNA]</scope>
    <source>
        <strain evidence="2">cv. 10/8</strain>
        <tissue evidence="1">Leaf</tissue>
    </source>
</reference>
<organism evidence="1 2">
    <name type="scientific">Trifolium medium</name>
    <dbReference type="NCBI Taxonomy" id="97028"/>
    <lineage>
        <taxon>Eukaryota</taxon>
        <taxon>Viridiplantae</taxon>
        <taxon>Streptophyta</taxon>
        <taxon>Embryophyta</taxon>
        <taxon>Tracheophyta</taxon>
        <taxon>Spermatophyta</taxon>
        <taxon>Magnoliopsida</taxon>
        <taxon>eudicotyledons</taxon>
        <taxon>Gunneridae</taxon>
        <taxon>Pentapetalae</taxon>
        <taxon>rosids</taxon>
        <taxon>fabids</taxon>
        <taxon>Fabales</taxon>
        <taxon>Fabaceae</taxon>
        <taxon>Papilionoideae</taxon>
        <taxon>50 kb inversion clade</taxon>
        <taxon>NPAAA clade</taxon>
        <taxon>Hologalegina</taxon>
        <taxon>IRL clade</taxon>
        <taxon>Trifolieae</taxon>
        <taxon>Trifolium</taxon>
    </lineage>
</organism>